<organism evidence="1 2">
    <name type="scientific">Marasmius crinis-equi</name>
    <dbReference type="NCBI Taxonomy" id="585013"/>
    <lineage>
        <taxon>Eukaryota</taxon>
        <taxon>Fungi</taxon>
        <taxon>Dikarya</taxon>
        <taxon>Basidiomycota</taxon>
        <taxon>Agaricomycotina</taxon>
        <taxon>Agaricomycetes</taxon>
        <taxon>Agaricomycetidae</taxon>
        <taxon>Agaricales</taxon>
        <taxon>Marasmiineae</taxon>
        <taxon>Marasmiaceae</taxon>
        <taxon>Marasmius</taxon>
    </lineage>
</organism>
<name>A0ABR3FI28_9AGAR</name>
<dbReference type="EMBL" id="JBAHYK010000345">
    <property type="protein sequence ID" value="KAL0574998.1"/>
    <property type="molecule type" value="Genomic_DNA"/>
</dbReference>
<evidence type="ECO:0000313" key="1">
    <source>
        <dbReference type="EMBL" id="KAL0574998.1"/>
    </source>
</evidence>
<dbReference type="Proteomes" id="UP001465976">
    <property type="component" value="Unassembled WGS sequence"/>
</dbReference>
<keyword evidence="2" id="KW-1185">Reference proteome</keyword>
<comment type="caution">
    <text evidence="1">The sequence shown here is derived from an EMBL/GenBank/DDBJ whole genome shotgun (WGS) entry which is preliminary data.</text>
</comment>
<proteinExistence type="predicted"/>
<protein>
    <submittedName>
        <fullName evidence="1">Uncharacterized protein</fullName>
    </submittedName>
</protein>
<sequence>MIGRDRNQPHQQPSNQQRLKYIGQWQEVKTHADGPWDFKRALETYQRLGVSFDRDRFSKDAPLVCEAVPWPVVDLPPVPVESVDWGAVEAFFTRAQQLMEGRSFVRIVEKSLLRFHVDRWRARGILKTVVDENERERLESGTKRVRYIV</sequence>
<gene>
    <name evidence="1" type="ORF">V5O48_006966</name>
</gene>
<reference evidence="1 2" key="1">
    <citation type="submission" date="2024-02" db="EMBL/GenBank/DDBJ databases">
        <title>A draft genome for the cacao thread blight pathogen Marasmius crinis-equi.</title>
        <authorList>
            <person name="Cohen S.P."/>
            <person name="Baruah I.K."/>
            <person name="Amoako-Attah I."/>
            <person name="Bukari Y."/>
            <person name="Meinhardt L.W."/>
            <person name="Bailey B.A."/>
        </authorList>
    </citation>
    <scope>NUCLEOTIDE SEQUENCE [LARGE SCALE GENOMIC DNA]</scope>
    <source>
        <strain evidence="1 2">GH-76</strain>
    </source>
</reference>
<evidence type="ECO:0000313" key="2">
    <source>
        <dbReference type="Proteomes" id="UP001465976"/>
    </source>
</evidence>
<accession>A0ABR3FI28</accession>